<dbReference type="Proteomes" id="UP000307943">
    <property type="component" value="Unassembled WGS sequence"/>
</dbReference>
<dbReference type="EMBL" id="VDCQ01000054">
    <property type="protein sequence ID" value="TNJ62710.1"/>
    <property type="molecule type" value="Genomic_DNA"/>
</dbReference>
<evidence type="ECO:0000256" key="1">
    <source>
        <dbReference type="SAM" id="MobiDB-lite"/>
    </source>
</evidence>
<dbReference type="RefSeq" id="WP_139605780.1">
    <property type="nucleotide sequence ID" value="NZ_VDCQ01000054.1"/>
</dbReference>
<dbReference type="OrthoDB" id="9783944at2"/>
<dbReference type="InterPro" id="IPR014258">
    <property type="entry name" value="CAP_domain_YkwD-like"/>
</dbReference>
<dbReference type="InterPro" id="IPR035940">
    <property type="entry name" value="CAP_sf"/>
</dbReference>
<dbReference type="Pfam" id="PF00188">
    <property type="entry name" value="CAP"/>
    <property type="match status" value="1"/>
</dbReference>
<proteinExistence type="predicted"/>
<dbReference type="Gene3D" id="3.40.33.10">
    <property type="entry name" value="CAP"/>
    <property type="match status" value="1"/>
</dbReference>
<feature type="signal peptide" evidence="2">
    <location>
        <begin position="1"/>
        <end position="25"/>
    </location>
</feature>
<organism evidence="4 5">
    <name type="scientific">Paenibacillus hemerocallicola</name>
    <dbReference type="NCBI Taxonomy" id="1172614"/>
    <lineage>
        <taxon>Bacteria</taxon>
        <taxon>Bacillati</taxon>
        <taxon>Bacillota</taxon>
        <taxon>Bacilli</taxon>
        <taxon>Bacillales</taxon>
        <taxon>Paenibacillaceae</taxon>
        <taxon>Paenibacillus</taxon>
    </lineage>
</organism>
<feature type="domain" description="SCP" evidence="3">
    <location>
        <begin position="143"/>
        <end position="249"/>
    </location>
</feature>
<dbReference type="SUPFAM" id="SSF55797">
    <property type="entry name" value="PR-1-like"/>
    <property type="match status" value="1"/>
</dbReference>
<evidence type="ECO:0000313" key="4">
    <source>
        <dbReference type="EMBL" id="TNJ62710.1"/>
    </source>
</evidence>
<dbReference type="GO" id="GO:0006508">
    <property type="term" value="P:proteolysis"/>
    <property type="evidence" value="ECO:0007669"/>
    <property type="project" value="UniProtKB-KW"/>
</dbReference>
<evidence type="ECO:0000313" key="5">
    <source>
        <dbReference type="Proteomes" id="UP000307943"/>
    </source>
</evidence>
<dbReference type="InterPro" id="IPR014044">
    <property type="entry name" value="CAP_dom"/>
</dbReference>
<dbReference type="PANTHER" id="PTHR31157:SF1">
    <property type="entry name" value="SCP DOMAIN-CONTAINING PROTEIN"/>
    <property type="match status" value="1"/>
</dbReference>
<gene>
    <name evidence="4" type="ORF">FE784_29135</name>
</gene>
<keyword evidence="5" id="KW-1185">Reference proteome</keyword>
<accession>A0A5C4T1S4</accession>
<dbReference type="NCBIfam" id="TIGR02909">
    <property type="entry name" value="spore_YkwD"/>
    <property type="match status" value="1"/>
</dbReference>
<evidence type="ECO:0000259" key="3">
    <source>
        <dbReference type="Pfam" id="PF00188"/>
    </source>
</evidence>
<dbReference type="GO" id="GO:0008233">
    <property type="term" value="F:peptidase activity"/>
    <property type="evidence" value="ECO:0007669"/>
    <property type="project" value="UniProtKB-KW"/>
</dbReference>
<keyword evidence="4" id="KW-0645">Protease</keyword>
<protein>
    <submittedName>
        <fullName evidence="4">Serine protease</fullName>
    </submittedName>
</protein>
<name>A0A5C4T1S4_9BACL</name>
<keyword evidence="4" id="KW-0378">Hydrolase</keyword>
<feature type="chain" id="PRO_5022984819" evidence="2">
    <location>
        <begin position="26"/>
        <end position="256"/>
    </location>
</feature>
<dbReference type="CDD" id="cd05379">
    <property type="entry name" value="CAP_bacterial"/>
    <property type="match status" value="1"/>
</dbReference>
<feature type="region of interest" description="Disordered" evidence="1">
    <location>
        <begin position="98"/>
        <end position="132"/>
    </location>
</feature>
<reference evidence="4 5" key="1">
    <citation type="submission" date="2019-05" db="EMBL/GenBank/DDBJ databases">
        <title>We sequenced the genome of Paenibacillus hemerocallicola KCTC 33185 for further insight into its adaptation and study the phylogeny of Paenibacillus.</title>
        <authorList>
            <person name="Narsing Rao M.P."/>
        </authorList>
    </citation>
    <scope>NUCLEOTIDE SEQUENCE [LARGE SCALE GENOMIC DNA]</scope>
    <source>
        <strain evidence="4 5">KCTC 33185</strain>
    </source>
</reference>
<comment type="caution">
    <text evidence="4">The sequence shown here is derived from an EMBL/GenBank/DDBJ whole genome shotgun (WGS) entry which is preliminary data.</text>
</comment>
<evidence type="ECO:0000256" key="2">
    <source>
        <dbReference type="SAM" id="SignalP"/>
    </source>
</evidence>
<dbReference type="PANTHER" id="PTHR31157">
    <property type="entry name" value="SCP DOMAIN-CONTAINING PROTEIN"/>
    <property type="match status" value="1"/>
</dbReference>
<sequence>MRFKKSVVTGAIALSVIAGAGSAYAAPNTAAGQDTTSKSFQCFGFSLSDLLQQNQGASPTIVWPGMSFHIPNTGTDSGTNNGAGNYWYYYGGNQGSNAGSNTETETGTAPGTNTGTDSGSANNGQAAGNSDTADSAYADQVVTLVNQERAKAGLSPLASDAALANMALDKAKDMYNNNYFDHNSPTYGSPFDMMKAYGISYSYAGENIAKGQRNPDEVMNAWMNSAGHRQNILSPNFTKIGVAYYNGEWVQEFIAN</sequence>
<dbReference type="AlphaFoldDB" id="A0A5C4T1S4"/>
<keyword evidence="2" id="KW-0732">Signal</keyword>